<dbReference type="InterPro" id="IPR036135">
    <property type="entry name" value="MoeA_linker/N_sf"/>
</dbReference>
<dbReference type="GO" id="GO:0061599">
    <property type="term" value="F:molybdopterin molybdotransferase activity"/>
    <property type="evidence" value="ECO:0007669"/>
    <property type="project" value="UniProtKB-UniRule"/>
</dbReference>
<keyword evidence="6" id="KW-0500">Molybdenum</keyword>
<dbReference type="OrthoDB" id="9804758at2"/>
<dbReference type="NCBIfam" id="NF045515">
    <property type="entry name" value="Glp_gephyrin"/>
    <property type="match status" value="1"/>
</dbReference>
<dbReference type="InterPro" id="IPR008284">
    <property type="entry name" value="MoCF_biosynth_CS"/>
</dbReference>
<comment type="function">
    <text evidence="1 6">Catalyzes the insertion of molybdate into adenylated molybdopterin with the concomitant release of AMP.</text>
</comment>
<dbReference type="UniPathway" id="UPA00344"/>
<evidence type="ECO:0000256" key="2">
    <source>
        <dbReference type="ARBA" id="ARBA00005046"/>
    </source>
</evidence>
<comment type="pathway">
    <text evidence="2 6">Cofactor biosynthesis; molybdopterin biosynthesis.</text>
</comment>
<evidence type="ECO:0000259" key="7">
    <source>
        <dbReference type="SMART" id="SM00852"/>
    </source>
</evidence>
<dbReference type="SMART" id="SM00852">
    <property type="entry name" value="MoCF_biosynth"/>
    <property type="match status" value="1"/>
</dbReference>
<reference evidence="8 9" key="1">
    <citation type="submission" date="2019-04" db="EMBL/GenBank/DDBJ databases">
        <title>Phreatobacter aquaticus sp. nov.</title>
        <authorList>
            <person name="Choi A."/>
        </authorList>
    </citation>
    <scope>NUCLEOTIDE SEQUENCE [LARGE SCALE GENOMIC DNA]</scope>
    <source>
        <strain evidence="8 9">KCTC 52518</strain>
    </source>
</reference>
<organism evidence="8 9">
    <name type="scientific">Phreatobacter stygius</name>
    <dbReference type="NCBI Taxonomy" id="1940610"/>
    <lineage>
        <taxon>Bacteria</taxon>
        <taxon>Pseudomonadati</taxon>
        <taxon>Pseudomonadota</taxon>
        <taxon>Alphaproteobacteria</taxon>
        <taxon>Hyphomicrobiales</taxon>
        <taxon>Phreatobacteraceae</taxon>
        <taxon>Phreatobacter</taxon>
    </lineage>
</organism>
<evidence type="ECO:0000256" key="4">
    <source>
        <dbReference type="ARBA" id="ARBA00023150"/>
    </source>
</evidence>
<evidence type="ECO:0000256" key="5">
    <source>
        <dbReference type="ARBA" id="ARBA00047317"/>
    </source>
</evidence>
<keyword evidence="6 8" id="KW-0808">Transferase</keyword>
<dbReference type="InterPro" id="IPR038987">
    <property type="entry name" value="MoeA-like"/>
</dbReference>
<keyword evidence="6" id="KW-0460">Magnesium</keyword>
<dbReference type="SUPFAM" id="SSF63867">
    <property type="entry name" value="MoeA C-terminal domain-like"/>
    <property type="match status" value="1"/>
</dbReference>
<dbReference type="PANTHER" id="PTHR10192:SF5">
    <property type="entry name" value="GEPHYRIN"/>
    <property type="match status" value="1"/>
</dbReference>
<dbReference type="PROSITE" id="PS01079">
    <property type="entry name" value="MOCF_BIOSYNTHESIS_2"/>
    <property type="match status" value="1"/>
</dbReference>
<evidence type="ECO:0000313" key="8">
    <source>
        <dbReference type="EMBL" id="QCI68728.1"/>
    </source>
</evidence>
<dbReference type="InterPro" id="IPR005110">
    <property type="entry name" value="MoeA_linker/N"/>
</dbReference>
<dbReference type="SUPFAM" id="SSF53218">
    <property type="entry name" value="Molybdenum cofactor biosynthesis proteins"/>
    <property type="match status" value="1"/>
</dbReference>
<dbReference type="Pfam" id="PF00994">
    <property type="entry name" value="MoCF_biosynth"/>
    <property type="match status" value="1"/>
</dbReference>
<dbReference type="GO" id="GO:0046872">
    <property type="term" value="F:metal ion binding"/>
    <property type="evidence" value="ECO:0007669"/>
    <property type="project" value="UniProtKB-UniRule"/>
</dbReference>
<dbReference type="Pfam" id="PF03453">
    <property type="entry name" value="MoeA_N"/>
    <property type="match status" value="1"/>
</dbReference>
<dbReference type="GO" id="GO:0005829">
    <property type="term" value="C:cytosol"/>
    <property type="evidence" value="ECO:0007669"/>
    <property type="project" value="TreeGrafter"/>
</dbReference>
<dbReference type="Gene3D" id="3.90.105.10">
    <property type="entry name" value="Molybdopterin biosynthesis moea protein, domain 2"/>
    <property type="match status" value="1"/>
</dbReference>
<dbReference type="InterPro" id="IPR036425">
    <property type="entry name" value="MoaB/Mog-like_dom_sf"/>
</dbReference>
<keyword evidence="6" id="KW-0479">Metal-binding</keyword>
<evidence type="ECO:0000256" key="1">
    <source>
        <dbReference type="ARBA" id="ARBA00002901"/>
    </source>
</evidence>
<name>A0A4D7BFZ0_9HYPH</name>
<proteinExistence type="inferred from homology"/>
<dbReference type="Gene3D" id="3.40.980.10">
    <property type="entry name" value="MoaB/Mog-like domain"/>
    <property type="match status" value="1"/>
</dbReference>
<dbReference type="Pfam" id="PF03454">
    <property type="entry name" value="MoeA_C"/>
    <property type="match status" value="1"/>
</dbReference>
<dbReference type="Gene3D" id="2.40.340.10">
    <property type="entry name" value="MoeA, C-terminal, domain IV"/>
    <property type="match status" value="1"/>
</dbReference>
<feature type="domain" description="MoaB/Mog" evidence="7">
    <location>
        <begin position="199"/>
        <end position="337"/>
    </location>
</feature>
<comment type="catalytic activity">
    <reaction evidence="5">
        <text>adenylyl-molybdopterin + molybdate = Mo-molybdopterin + AMP + H(+)</text>
        <dbReference type="Rhea" id="RHEA:35047"/>
        <dbReference type="ChEBI" id="CHEBI:15378"/>
        <dbReference type="ChEBI" id="CHEBI:36264"/>
        <dbReference type="ChEBI" id="CHEBI:62727"/>
        <dbReference type="ChEBI" id="CHEBI:71302"/>
        <dbReference type="ChEBI" id="CHEBI:456215"/>
        <dbReference type="EC" id="2.10.1.1"/>
    </reaction>
</comment>
<dbReference type="InterPro" id="IPR036688">
    <property type="entry name" value="MoeA_C_domain_IV_sf"/>
</dbReference>
<evidence type="ECO:0000256" key="6">
    <source>
        <dbReference type="RuleBase" id="RU365090"/>
    </source>
</evidence>
<protein>
    <recommendedName>
        <fullName evidence="6">Molybdopterin molybdenumtransferase</fullName>
        <ecNumber evidence="6">2.10.1.1</ecNumber>
    </recommendedName>
</protein>
<dbReference type="Proteomes" id="UP000298781">
    <property type="component" value="Chromosome"/>
</dbReference>
<dbReference type="RefSeq" id="WP_136964143.1">
    <property type="nucleotide sequence ID" value="NZ_CP039690.1"/>
</dbReference>
<dbReference type="KEGG" id="pstg:E8M01_33555"/>
<dbReference type="InterPro" id="IPR005111">
    <property type="entry name" value="MoeA_C_domain_IV"/>
</dbReference>
<dbReference type="EC" id="2.10.1.1" evidence="6"/>
<evidence type="ECO:0000313" key="9">
    <source>
        <dbReference type="Proteomes" id="UP000298781"/>
    </source>
</evidence>
<dbReference type="EMBL" id="CP039690">
    <property type="protein sequence ID" value="QCI68728.1"/>
    <property type="molecule type" value="Genomic_DNA"/>
</dbReference>
<dbReference type="SUPFAM" id="SSF63882">
    <property type="entry name" value="MoeA N-terminal region -like"/>
    <property type="match status" value="1"/>
</dbReference>
<comment type="cofactor">
    <cofactor evidence="6">
        <name>Mg(2+)</name>
        <dbReference type="ChEBI" id="CHEBI:18420"/>
    </cofactor>
</comment>
<evidence type="ECO:0000256" key="3">
    <source>
        <dbReference type="ARBA" id="ARBA00010763"/>
    </source>
</evidence>
<dbReference type="GO" id="GO:0006777">
    <property type="term" value="P:Mo-molybdopterin cofactor biosynthetic process"/>
    <property type="evidence" value="ECO:0007669"/>
    <property type="project" value="UniProtKB-UniRule"/>
</dbReference>
<dbReference type="AlphaFoldDB" id="A0A4D7BFZ0"/>
<dbReference type="InterPro" id="IPR001453">
    <property type="entry name" value="MoaB/Mog_dom"/>
</dbReference>
<accession>A0A4D7BFZ0</accession>
<dbReference type="PANTHER" id="PTHR10192">
    <property type="entry name" value="MOLYBDOPTERIN BIOSYNTHESIS PROTEIN"/>
    <property type="match status" value="1"/>
</dbReference>
<keyword evidence="9" id="KW-1185">Reference proteome</keyword>
<comment type="similarity">
    <text evidence="3 6">Belongs to the MoeA family.</text>
</comment>
<dbReference type="Gene3D" id="2.170.190.11">
    <property type="entry name" value="Molybdopterin biosynthesis moea protein, domain 3"/>
    <property type="match status" value="1"/>
</dbReference>
<gene>
    <name evidence="8" type="ORF">E8M01_33555</name>
</gene>
<dbReference type="CDD" id="cd00887">
    <property type="entry name" value="MoeA"/>
    <property type="match status" value="1"/>
</dbReference>
<sequence>MTDRRATAEAFHAARGAGSAAAAGLLSLDQACARAASFVRPIPDAETVPLSAAVGRVLARPLMARIAIPPFTQSAMDGYAILAGQGLAAGTGLIVIDRIPAGHPGRPLGAGEAARIFTGAPLPEGADAVIMQEHVLGDAGRIVLGREIRAGDNVRPRGEDIDPPELILAKGTRLDPRHIGLIAAQGYCDVTVVARPRIAVVSTGDELRQPGDRLAPATIYDSNRLMLLALITAAGFEARDGGWVPDAPQAIAERLGSLAGDTDLIVTTGGASAGDEDHSATALTLAGGLGGALRIALKPGKPAVVGRIGATGYLGLPGNPVASLVTWMLLGQAMTSALTGARSHRDRGYPLKSLSWYRRRPGRTEFVPAILSEDAQGLIGIEILGRGGSARLRPLAIADGLAEIPPQADGIEPGDELHFHPFRSII</sequence>
<keyword evidence="4 6" id="KW-0501">Molybdenum cofactor biosynthesis</keyword>